<comment type="function">
    <text evidence="8">Involved in the gluconeogenesis. Catalyzes stereospecifically the conversion of dihydroxyacetone phosphate (DHAP) to D-glyceraldehyde-3-phosphate (G3P).</text>
</comment>
<dbReference type="Proteomes" id="UP000823889">
    <property type="component" value="Unassembled WGS sequence"/>
</dbReference>
<evidence type="ECO:0000256" key="4">
    <source>
        <dbReference type="ARBA" id="ARBA00022432"/>
    </source>
</evidence>
<dbReference type="InterPro" id="IPR035990">
    <property type="entry name" value="TIM_sf"/>
</dbReference>
<dbReference type="GO" id="GO:0006096">
    <property type="term" value="P:glycolytic process"/>
    <property type="evidence" value="ECO:0007669"/>
    <property type="project" value="UniProtKB-UniRule"/>
</dbReference>
<dbReference type="EMBL" id="DWUQ01000110">
    <property type="protein sequence ID" value="HJD44474.1"/>
    <property type="molecule type" value="Genomic_DNA"/>
</dbReference>
<keyword evidence="5 8" id="KW-0963">Cytoplasm</keyword>
<dbReference type="CDD" id="cd00311">
    <property type="entry name" value="TIM"/>
    <property type="match status" value="1"/>
</dbReference>
<comment type="pathway">
    <text evidence="1 8 9">Carbohydrate degradation; glycolysis; D-glyceraldehyde 3-phosphate from glycerone phosphate: step 1/1.</text>
</comment>
<gene>
    <name evidence="8 10" type="primary">tpiA</name>
    <name evidence="10" type="ORF">H9906_05525</name>
</gene>
<evidence type="ECO:0000256" key="8">
    <source>
        <dbReference type="HAMAP-Rule" id="MF_00147"/>
    </source>
</evidence>
<dbReference type="PANTHER" id="PTHR21139">
    <property type="entry name" value="TRIOSEPHOSPHATE ISOMERASE"/>
    <property type="match status" value="1"/>
</dbReference>
<comment type="subcellular location">
    <subcellularLocation>
        <location evidence="8 9">Cytoplasm</location>
    </subcellularLocation>
</comment>
<comment type="pathway">
    <text evidence="8 9">Carbohydrate biosynthesis; gluconeogenesis.</text>
</comment>
<evidence type="ECO:0000256" key="6">
    <source>
        <dbReference type="ARBA" id="ARBA00023152"/>
    </source>
</evidence>
<dbReference type="EC" id="5.3.1.1" evidence="8 9"/>
<dbReference type="PROSITE" id="PS00171">
    <property type="entry name" value="TIM_1"/>
    <property type="match status" value="1"/>
</dbReference>
<reference evidence="10" key="1">
    <citation type="journal article" date="2021" name="PeerJ">
        <title>Extensive microbial diversity within the chicken gut microbiome revealed by metagenomics and culture.</title>
        <authorList>
            <person name="Gilroy R."/>
            <person name="Ravi A."/>
            <person name="Getino M."/>
            <person name="Pursley I."/>
            <person name="Horton D.L."/>
            <person name="Alikhan N.F."/>
            <person name="Baker D."/>
            <person name="Gharbi K."/>
            <person name="Hall N."/>
            <person name="Watson M."/>
            <person name="Adriaenssens E.M."/>
            <person name="Foster-Nyarko E."/>
            <person name="Jarju S."/>
            <person name="Secka A."/>
            <person name="Antonio M."/>
            <person name="Oren A."/>
            <person name="Chaudhuri R.R."/>
            <person name="La Ragione R."/>
            <person name="Hildebrand F."/>
            <person name="Pallen M.J."/>
        </authorList>
    </citation>
    <scope>NUCLEOTIDE SEQUENCE</scope>
    <source>
        <strain evidence="10">9264</strain>
    </source>
</reference>
<dbReference type="InterPro" id="IPR013785">
    <property type="entry name" value="Aldolase_TIM"/>
</dbReference>
<accession>A0A9D2RI83</accession>
<dbReference type="PROSITE" id="PS51440">
    <property type="entry name" value="TIM_2"/>
    <property type="match status" value="1"/>
</dbReference>
<dbReference type="GO" id="GO:0046166">
    <property type="term" value="P:glyceraldehyde-3-phosphate biosynthetic process"/>
    <property type="evidence" value="ECO:0007669"/>
    <property type="project" value="TreeGrafter"/>
</dbReference>
<comment type="pathway">
    <text evidence="2">Carbohydrate metabolism; erythritol degradation.</text>
</comment>
<dbReference type="InterPro" id="IPR022896">
    <property type="entry name" value="TrioseP_Isoase_bac/euk"/>
</dbReference>
<proteinExistence type="inferred from homology"/>
<evidence type="ECO:0000256" key="9">
    <source>
        <dbReference type="RuleBase" id="RU363013"/>
    </source>
</evidence>
<reference evidence="10" key="2">
    <citation type="submission" date="2021-04" db="EMBL/GenBank/DDBJ databases">
        <authorList>
            <person name="Gilroy R."/>
        </authorList>
    </citation>
    <scope>NUCLEOTIDE SEQUENCE</scope>
    <source>
        <strain evidence="10">9264</strain>
    </source>
</reference>
<evidence type="ECO:0000256" key="3">
    <source>
        <dbReference type="ARBA" id="ARBA00007422"/>
    </source>
</evidence>
<dbReference type="InterPro" id="IPR000652">
    <property type="entry name" value="Triosephosphate_isomerase"/>
</dbReference>
<dbReference type="InterPro" id="IPR020861">
    <property type="entry name" value="Triosephosphate_isomerase_AS"/>
</dbReference>
<dbReference type="Gene3D" id="3.20.20.70">
    <property type="entry name" value="Aldolase class I"/>
    <property type="match status" value="1"/>
</dbReference>
<dbReference type="GO" id="GO:0006094">
    <property type="term" value="P:gluconeogenesis"/>
    <property type="evidence" value="ECO:0007669"/>
    <property type="project" value="UniProtKB-UniRule"/>
</dbReference>
<dbReference type="AlphaFoldDB" id="A0A9D2RI83"/>
<dbReference type="GO" id="GO:0019563">
    <property type="term" value="P:glycerol catabolic process"/>
    <property type="evidence" value="ECO:0007669"/>
    <property type="project" value="TreeGrafter"/>
</dbReference>
<dbReference type="GO" id="GO:0004807">
    <property type="term" value="F:triose-phosphate isomerase activity"/>
    <property type="evidence" value="ECO:0007669"/>
    <property type="project" value="UniProtKB-UniRule"/>
</dbReference>
<feature type="binding site" evidence="8">
    <location>
        <begin position="14"/>
        <end position="16"/>
    </location>
    <ligand>
        <name>substrate</name>
    </ligand>
</feature>
<name>A0A9D2RI83_9BURK</name>
<dbReference type="HAMAP" id="MF_00147_B">
    <property type="entry name" value="TIM_B"/>
    <property type="match status" value="1"/>
</dbReference>
<comment type="caution">
    <text evidence="10">The sequence shown here is derived from an EMBL/GenBank/DDBJ whole genome shotgun (WGS) entry which is preliminary data.</text>
</comment>
<keyword evidence="4 8" id="KW-0312">Gluconeogenesis</keyword>
<evidence type="ECO:0000256" key="5">
    <source>
        <dbReference type="ARBA" id="ARBA00022490"/>
    </source>
</evidence>
<dbReference type="FunFam" id="3.20.20.70:FF:000016">
    <property type="entry name" value="Triosephosphate isomerase"/>
    <property type="match status" value="1"/>
</dbReference>
<comment type="subunit">
    <text evidence="8 9">Homodimer.</text>
</comment>
<keyword evidence="7 8" id="KW-0413">Isomerase</keyword>
<dbReference type="SUPFAM" id="SSF51351">
    <property type="entry name" value="Triosephosphate isomerase (TIM)"/>
    <property type="match status" value="1"/>
</dbReference>
<keyword evidence="6 8" id="KW-0324">Glycolysis</keyword>
<dbReference type="Pfam" id="PF00121">
    <property type="entry name" value="TIM"/>
    <property type="match status" value="1"/>
</dbReference>
<feature type="active site" description="Proton acceptor" evidence="8">
    <location>
        <position position="172"/>
    </location>
</feature>
<dbReference type="GO" id="GO:0005829">
    <property type="term" value="C:cytosol"/>
    <property type="evidence" value="ECO:0007669"/>
    <property type="project" value="TreeGrafter"/>
</dbReference>
<dbReference type="NCBIfam" id="TIGR00419">
    <property type="entry name" value="tim"/>
    <property type="match status" value="1"/>
</dbReference>
<sequence length="250" mass="25991">MTTHTTRNRLVIGNWKMNASLADTEARLNALKAGVGTLPADTQVAVCVPAPYLFQVQASLQGSAIGWGAQDLSTETQGAYTGEVSASMLQDFGCQWVLVGHSERRARHAESSQAVAQKAQQALQHGLTPVFCVGETELEQDSGDTAAVIQAQLAPLLALGQAACQQTVVAYEPVWAIGTGKSATPQQAQAVHALIRQLLVEAGAGDSPILYGGSVNASNAAELFAMPDIDGALVGGAALKPEEFLRIAAS</sequence>
<evidence type="ECO:0000256" key="2">
    <source>
        <dbReference type="ARBA" id="ARBA00004939"/>
    </source>
</evidence>
<organism evidence="10 11">
    <name type="scientific">Candidatus Paenalcaligenes intestinipullorum</name>
    <dbReference type="NCBI Taxonomy" id="2838718"/>
    <lineage>
        <taxon>Bacteria</taxon>
        <taxon>Pseudomonadati</taxon>
        <taxon>Pseudomonadota</taxon>
        <taxon>Betaproteobacteria</taxon>
        <taxon>Burkholderiales</taxon>
        <taxon>Alcaligenaceae</taxon>
        <taxon>Paenalcaligenes</taxon>
    </lineage>
</organism>
<feature type="binding site" evidence="8">
    <location>
        <position position="214"/>
    </location>
    <ligand>
        <name>substrate</name>
    </ligand>
</feature>
<evidence type="ECO:0000256" key="1">
    <source>
        <dbReference type="ARBA" id="ARBA00004680"/>
    </source>
</evidence>
<comment type="catalytic activity">
    <reaction evidence="8 9">
        <text>D-glyceraldehyde 3-phosphate = dihydroxyacetone phosphate</text>
        <dbReference type="Rhea" id="RHEA:18585"/>
        <dbReference type="ChEBI" id="CHEBI:57642"/>
        <dbReference type="ChEBI" id="CHEBI:59776"/>
        <dbReference type="EC" id="5.3.1.1"/>
    </reaction>
</comment>
<evidence type="ECO:0000313" key="10">
    <source>
        <dbReference type="EMBL" id="HJD44474.1"/>
    </source>
</evidence>
<dbReference type="PANTHER" id="PTHR21139:SF42">
    <property type="entry name" value="TRIOSEPHOSPHATE ISOMERASE"/>
    <property type="match status" value="1"/>
</dbReference>
<protein>
    <recommendedName>
        <fullName evidence="8 9">Triosephosphate isomerase</fullName>
        <shortName evidence="8">TIM</shortName>
        <shortName evidence="8">TPI</shortName>
        <ecNumber evidence="8 9">5.3.1.1</ecNumber>
    </recommendedName>
    <alternativeName>
        <fullName evidence="8">Triose-phosphate isomerase</fullName>
    </alternativeName>
</protein>
<feature type="binding site" evidence="8">
    <location>
        <begin position="235"/>
        <end position="236"/>
    </location>
    <ligand>
        <name>substrate</name>
    </ligand>
</feature>
<feature type="active site" description="Electrophile" evidence="8">
    <location>
        <position position="101"/>
    </location>
</feature>
<evidence type="ECO:0000256" key="7">
    <source>
        <dbReference type="ARBA" id="ARBA00023235"/>
    </source>
</evidence>
<feature type="binding site" evidence="8">
    <location>
        <position position="178"/>
    </location>
    <ligand>
        <name>substrate</name>
    </ligand>
</feature>
<evidence type="ECO:0000313" key="11">
    <source>
        <dbReference type="Proteomes" id="UP000823889"/>
    </source>
</evidence>
<comment type="similarity">
    <text evidence="3 8 9">Belongs to the triosephosphate isomerase family.</text>
</comment>